<dbReference type="SUPFAM" id="SSF109604">
    <property type="entry name" value="HD-domain/PDEase-like"/>
    <property type="match status" value="1"/>
</dbReference>
<evidence type="ECO:0000256" key="1">
    <source>
        <dbReference type="SAM" id="MobiDB-lite"/>
    </source>
</evidence>
<dbReference type="PANTHER" id="PTHR43155:SF2">
    <property type="entry name" value="CYCLIC DI-GMP PHOSPHODIESTERASE PA4108"/>
    <property type="match status" value="1"/>
</dbReference>
<feature type="compositionally biased region" description="Basic and acidic residues" evidence="1">
    <location>
        <begin position="65"/>
        <end position="80"/>
    </location>
</feature>
<dbReference type="OrthoDB" id="9759601at2"/>
<keyword evidence="4" id="KW-1185">Reference proteome</keyword>
<dbReference type="EMBL" id="AWTC01000023">
    <property type="protein sequence ID" value="EST10471.1"/>
    <property type="molecule type" value="Genomic_DNA"/>
</dbReference>
<dbReference type="Pfam" id="PF13487">
    <property type="entry name" value="HD_5"/>
    <property type="match status" value="1"/>
</dbReference>
<dbReference type="PATRIC" id="fig|1395513.3.peg.3466"/>
<gene>
    <name evidence="3" type="ORF">P343_17095</name>
</gene>
<dbReference type="InterPro" id="IPR037522">
    <property type="entry name" value="HD_GYP_dom"/>
</dbReference>
<evidence type="ECO:0000313" key="4">
    <source>
        <dbReference type="Proteomes" id="UP000018296"/>
    </source>
</evidence>
<dbReference type="CDD" id="cd00077">
    <property type="entry name" value="HDc"/>
    <property type="match status" value="1"/>
</dbReference>
<dbReference type="Proteomes" id="UP000018296">
    <property type="component" value="Unassembled WGS sequence"/>
</dbReference>
<accession>V6IVE9</accession>
<feature type="domain" description="HD-GYP" evidence="2">
    <location>
        <begin position="126"/>
        <end position="322"/>
    </location>
</feature>
<dbReference type="RefSeq" id="WP_023511612.1">
    <property type="nucleotide sequence ID" value="NZ_AWTC01000023.1"/>
</dbReference>
<dbReference type="STRING" id="1395513.P343_17095"/>
<dbReference type="InterPro" id="IPR003607">
    <property type="entry name" value="HD/PDEase_dom"/>
</dbReference>
<dbReference type="Gene3D" id="1.10.3210.10">
    <property type="entry name" value="Hypothetical protein af1432"/>
    <property type="match status" value="1"/>
</dbReference>
<name>V6IVE9_9BACL</name>
<organism evidence="3 4">
    <name type="scientific">Sporolactobacillus laevolacticus DSM 442</name>
    <dbReference type="NCBI Taxonomy" id="1395513"/>
    <lineage>
        <taxon>Bacteria</taxon>
        <taxon>Bacillati</taxon>
        <taxon>Bacillota</taxon>
        <taxon>Bacilli</taxon>
        <taxon>Bacillales</taxon>
        <taxon>Sporolactobacillaceae</taxon>
        <taxon>Sporolactobacillus</taxon>
    </lineage>
</organism>
<reference evidence="3 4" key="1">
    <citation type="journal article" date="2013" name="Genome Announc.">
        <title>Genome Sequence of Sporolactobacillus laevolacticus DSM442, an Efficient Polymer-Grade D-Lactate Producer from Agricultural Waste Cottonseed as a Nitrogen Source.</title>
        <authorList>
            <person name="Wang H."/>
            <person name="Wang L."/>
            <person name="Ju J."/>
            <person name="Yu B."/>
            <person name="Ma Y."/>
        </authorList>
    </citation>
    <scope>NUCLEOTIDE SEQUENCE [LARGE SCALE GENOMIC DNA]</scope>
    <source>
        <strain evidence="3 4">DSM 442</strain>
    </source>
</reference>
<dbReference type="AlphaFoldDB" id="V6IVE9"/>
<dbReference type="PROSITE" id="PS51832">
    <property type="entry name" value="HD_GYP"/>
    <property type="match status" value="1"/>
</dbReference>
<feature type="region of interest" description="Disordered" evidence="1">
    <location>
        <begin position="65"/>
        <end position="85"/>
    </location>
</feature>
<protein>
    <recommendedName>
        <fullName evidence="2">HD-GYP domain-containing protein</fullName>
    </recommendedName>
</protein>
<proteinExistence type="predicted"/>
<sequence length="361" mass="40495">MMVKTETLKAGCKLTKDVYSKSVKPLMKAGTVLNATHIAFLKAFLIEQVEVDRLMPGIVKNPVEKKEVRETAKPSKKSSEPKQSFSPLDQKYWQSVKAYQVFFANWQSGASVSIGDFRSAMMPLIMDLVEDPMWLASFLVRHGRVENLADRSVTFGLLSAFFAKRSNYSTGDTVQFGLAGMLADCGLSKLPPSLLNKKDAYVGSERALYERHAVDSYKMLKGLQTLKNETVIAVVQHHEREDGSGFPLNIKGDQLSLNGKMLMICDSFLDHMSKSRSGNVLSALDTLREFSYGKLSRYLLDKFCYELMTLFIGMTIQLSDGQTGEITFIPTKEPTRPMIHLANNEVISLAENRNVTIERFM</sequence>
<dbReference type="PANTHER" id="PTHR43155">
    <property type="entry name" value="CYCLIC DI-GMP PHOSPHODIESTERASE PA4108-RELATED"/>
    <property type="match status" value="1"/>
</dbReference>
<evidence type="ECO:0000313" key="3">
    <source>
        <dbReference type="EMBL" id="EST10471.1"/>
    </source>
</evidence>
<evidence type="ECO:0000259" key="2">
    <source>
        <dbReference type="PROSITE" id="PS51832"/>
    </source>
</evidence>
<dbReference type="eggNOG" id="COG2206">
    <property type="taxonomic scope" value="Bacteria"/>
</dbReference>
<comment type="caution">
    <text evidence="3">The sequence shown here is derived from an EMBL/GenBank/DDBJ whole genome shotgun (WGS) entry which is preliminary data.</text>
</comment>